<dbReference type="GO" id="GO:0003924">
    <property type="term" value="F:GTPase activity"/>
    <property type="evidence" value="ECO:0007669"/>
    <property type="project" value="InterPro"/>
</dbReference>
<feature type="compositionally biased region" description="Basic residues" evidence="1">
    <location>
        <begin position="1751"/>
        <end position="1766"/>
    </location>
</feature>
<dbReference type="EMBL" id="MIGC01001638">
    <property type="protein sequence ID" value="PHJ22523.1"/>
    <property type="molecule type" value="Genomic_DNA"/>
</dbReference>
<proteinExistence type="predicted"/>
<feature type="domain" description="Obg" evidence="3">
    <location>
        <begin position="577"/>
        <end position="1252"/>
    </location>
</feature>
<dbReference type="OrthoDB" id="333505at2759"/>
<dbReference type="PROSITE" id="PS51883">
    <property type="entry name" value="OBG"/>
    <property type="match status" value="1"/>
</dbReference>
<dbReference type="SUPFAM" id="SSF52540">
    <property type="entry name" value="P-loop containing nucleoside triphosphate hydrolases"/>
    <property type="match status" value="1"/>
</dbReference>
<reference evidence="4 5" key="1">
    <citation type="journal article" date="2017" name="Int. J. Parasitol.">
        <title>The genome of the protozoan parasite Cystoisospora suis and a reverse vaccinology approach to identify vaccine candidates.</title>
        <authorList>
            <person name="Palmieri N."/>
            <person name="Shrestha A."/>
            <person name="Ruttkowski B."/>
            <person name="Beck T."/>
            <person name="Vogl C."/>
            <person name="Tomley F."/>
            <person name="Blake D.P."/>
            <person name="Joachim A."/>
        </authorList>
    </citation>
    <scope>NUCLEOTIDE SEQUENCE [LARGE SCALE GENOMIC DNA]</scope>
    <source>
        <strain evidence="4 5">Wien I</strain>
    </source>
</reference>
<dbReference type="RefSeq" id="XP_067924200.1">
    <property type="nucleotide sequence ID" value="XM_068063823.1"/>
</dbReference>
<feature type="transmembrane region" description="Helical" evidence="2">
    <location>
        <begin position="104"/>
        <end position="123"/>
    </location>
</feature>
<keyword evidence="2" id="KW-0472">Membrane</keyword>
<feature type="compositionally biased region" description="Basic and acidic residues" evidence="1">
    <location>
        <begin position="725"/>
        <end position="735"/>
    </location>
</feature>
<feature type="region of interest" description="Disordered" evidence="1">
    <location>
        <begin position="644"/>
        <end position="802"/>
    </location>
</feature>
<feature type="region of interest" description="Disordered" evidence="1">
    <location>
        <begin position="1075"/>
        <end position="1146"/>
    </location>
</feature>
<feature type="region of interest" description="Disordered" evidence="1">
    <location>
        <begin position="822"/>
        <end position="907"/>
    </location>
</feature>
<feature type="compositionally biased region" description="Low complexity" evidence="1">
    <location>
        <begin position="1582"/>
        <end position="1592"/>
    </location>
</feature>
<dbReference type="PANTHER" id="PTHR11702">
    <property type="entry name" value="DEVELOPMENTALLY REGULATED GTP-BINDING PROTEIN-RELATED"/>
    <property type="match status" value="1"/>
</dbReference>
<dbReference type="Proteomes" id="UP000221165">
    <property type="component" value="Unassembled WGS sequence"/>
</dbReference>
<feature type="region of interest" description="Disordered" evidence="1">
    <location>
        <begin position="923"/>
        <end position="972"/>
    </location>
</feature>
<feature type="compositionally biased region" description="Basic and acidic residues" evidence="1">
    <location>
        <begin position="1019"/>
        <end position="1045"/>
    </location>
</feature>
<dbReference type="GeneID" id="94427034"/>
<feature type="region of interest" description="Disordered" evidence="1">
    <location>
        <begin position="542"/>
        <end position="563"/>
    </location>
</feature>
<gene>
    <name evidence="4" type="ORF">CSUI_003627</name>
</gene>
<evidence type="ECO:0000259" key="3">
    <source>
        <dbReference type="PROSITE" id="PS51883"/>
    </source>
</evidence>
<evidence type="ECO:0000256" key="2">
    <source>
        <dbReference type="SAM" id="Phobius"/>
    </source>
</evidence>
<feature type="compositionally biased region" description="Basic and acidic residues" evidence="1">
    <location>
        <begin position="477"/>
        <end position="495"/>
    </location>
</feature>
<name>A0A2C6L4Q3_9APIC</name>
<feature type="compositionally biased region" description="Basic and acidic residues" evidence="1">
    <location>
        <begin position="952"/>
        <end position="972"/>
    </location>
</feature>
<dbReference type="Gene3D" id="2.70.210.12">
    <property type="entry name" value="GTP1/OBG domain"/>
    <property type="match status" value="2"/>
</dbReference>
<dbReference type="GO" id="GO:0005525">
    <property type="term" value="F:GTP binding"/>
    <property type="evidence" value="ECO:0007669"/>
    <property type="project" value="InterPro"/>
</dbReference>
<dbReference type="SUPFAM" id="SSF82051">
    <property type="entry name" value="Obg GTP-binding protein N-terminal domain"/>
    <property type="match status" value="1"/>
</dbReference>
<protein>
    <submittedName>
        <fullName evidence="4">Gtp1 obg protein</fullName>
    </submittedName>
</protein>
<keyword evidence="2" id="KW-0812">Transmembrane</keyword>
<feature type="region of interest" description="Disordered" evidence="1">
    <location>
        <begin position="1582"/>
        <end position="1656"/>
    </location>
</feature>
<feature type="compositionally biased region" description="Low complexity" evidence="1">
    <location>
        <begin position="835"/>
        <end position="847"/>
    </location>
</feature>
<feature type="compositionally biased region" description="Basic and acidic residues" evidence="1">
    <location>
        <begin position="665"/>
        <end position="680"/>
    </location>
</feature>
<feature type="region of interest" description="Disordered" evidence="1">
    <location>
        <begin position="477"/>
        <end position="522"/>
    </location>
</feature>
<evidence type="ECO:0000256" key="1">
    <source>
        <dbReference type="SAM" id="MobiDB-lite"/>
    </source>
</evidence>
<dbReference type="InterPro" id="IPR006169">
    <property type="entry name" value="GTP1_OBG_dom"/>
</dbReference>
<dbReference type="InterPro" id="IPR027417">
    <property type="entry name" value="P-loop_NTPase"/>
</dbReference>
<dbReference type="Gene3D" id="3.40.50.300">
    <property type="entry name" value="P-loop containing nucleotide triphosphate hydrolases"/>
    <property type="match status" value="1"/>
</dbReference>
<feature type="compositionally biased region" description="Basic and acidic residues" evidence="1">
    <location>
        <begin position="1100"/>
        <end position="1111"/>
    </location>
</feature>
<feature type="region of interest" description="Disordered" evidence="1">
    <location>
        <begin position="1019"/>
        <end position="1052"/>
    </location>
</feature>
<dbReference type="InterPro" id="IPR045086">
    <property type="entry name" value="OBG_GTPase"/>
</dbReference>
<sequence length="1877" mass="207072">MRPLDLRQGRFMGEGQWRFASQEPGDPRYCHITAISVCWSRFVPNSFPTSFCPSSLKAHPLLGFRRTFLLSAVSFCFLLPRCHAPVHLTPRSIRRLPHRYPRQLVLFLFILCLLVASCIALAFPSHEDTLGALRPSSPACSSVPHSCVFPLFSSPFPGYILSLTRPEKNLSSVRASSVHAVPPFNVFYSLWKAPKVPANSEISAWRSVLQSTTESTSPAILLPFSFAGKPTSQLRRTKTAFLTQSPLLSRCRHFRDVSLIPSSHLKRLQLQRCIALSPALLKQSLSSACSFGPSYQVIPLQGRQQNHISLSSLEATLFNTITKQPIERKNRQISLGVTPLTSPVTLRCTFLQKSPLREKHVFRNLFLKDDLEKKGESGYLRCYEEAHIQEAQGEGKGVLGGNRAASEHFAKEFHEHASCSSPSAVGDAKRLSSLYLFTVLPPHWMLAPPSLVSRFESHDSLPSPAAQEEVMTLRVKARGERDTEVQGSLERREGGDVGELSVRGPQNQSYGREGNVRERGIRTSRVPLHNRYIVEEGSTPRLYGESSVTSSLQSAPPTSKSFLSSAGLPSLLPELSFFFSPPKVVTAAAGRGGDGCVSFRREKGIPKGGANGAAGGRGGDVVLVVGEPVDIVSWPRERRFGRDVRQFRTGETGGEGDHSEDEEDKGAGDEGERRVRGGERSEEDNTAGVLGVEARKGEEEALLWAEEGLEDEGDRSSMVLKRRDHGAAQEREFLRPDYTGQGALPRSKRNRRKDGERLLRRRREQEESAEDLSRRRRGLWKAEDGGSGKGDMMCGSAGKSIRVSVPPNTLLIDVTDLDDAPEELREKAEYSDNDSLPFSFSLSSSSPEDISHFETSLKNRKQGVDCPLQEEESVGTHRRRDEEQEVPCDQEKEKTEEEETQEVGDEVPMLSKFLSELLQDEGTGSEALAQKNRKTLASLPRAKKRKGLSMVTRKEGQDDEKGTRGYDVRPPCDAEQAGLSLLDTVEKAQRRIAKKRDVQRRMLQGERVKERVEHRLQLRIEGRGGEEQGAREEPVMEREREQDEKFGDEESPEIFLEKMIDSLIAEQEAIATRSGRSISFLKRDLSRESKEHKRQKRGKKEQSESSKRVHDSTVSQSSPDAQMLNEKESEREPLLEYSERGSGEGLATETDLLELEGDQLEATDVKDGTGELVQTDVERREEVGENKEERKPSFLLHAVYLGRAGQRILVAKGGRGGRGNAAFVSNKNRHPTTVESGEDGENRRLLILPNFADVLVVGLKNSGKTSFLRAAAGVGASSYSSFASQSTSPSHHSSCFTPSPMSPPSASSLPYYLPDVSSTLSLMCLPFLRASQFDDAPRSVYSTRVEEKKDREEALPVKREERANQASCSTGSILRRSSCLFCLDTPGLSLQRDFRVGSSWSGVAPSLPQGQDRVSSLGISSEESFLDPRLRFPLAGLTACKATTMVIDASRPENVVSDYRNLSYCLQMHLPAALQAPVVIVLTKADLAPSDVALRQAISDLEKVLGDTAVSLVVTSARTGQGLESFLQCMQALFVRLYYGTSQEGDEDAADHPKCARWVASVPSSVSSPFCEGATRLIVSSTASDSSISGRSPTPERFTGHNGRGRSSSRASAIPVRESSGAHRTPVDETKPGSHAGGYQQDMEQNGDGVDTQDDNLVSAHPCFQMLDLYRQFGKAKVTVHPWESLEQERCRRIRRQRVDAQGGRRDIAPAHRNISCSLSAYLSPSPTRRGLQDYGGGADSGDISEETHTSARRKRKRKDNSRHSRAWADGETPIPADFPAVPRTPQSLTWAWEEDPGEGEKTGGRQGTFLRCSRLWSSQHAVGETLVMWLAGAVLAGESSACSRSSSLDVLWLFCWASLGEGDAIFDPSNEGDWDL</sequence>
<dbReference type="GO" id="GO:0042254">
    <property type="term" value="P:ribosome biogenesis"/>
    <property type="evidence" value="ECO:0007669"/>
    <property type="project" value="UniProtKB-UniRule"/>
</dbReference>
<dbReference type="VEuPathDB" id="ToxoDB:CSUI_003627"/>
<dbReference type="InterPro" id="IPR036726">
    <property type="entry name" value="GTP1_OBG_dom_sf"/>
</dbReference>
<keyword evidence="2" id="KW-1133">Transmembrane helix</keyword>
<comment type="caution">
    <text evidence="4">The sequence shown here is derived from an EMBL/GenBank/DDBJ whole genome shotgun (WGS) entry which is preliminary data.</text>
</comment>
<dbReference type="GO" id="GO:0005739">
    <property type="term" value="C:mitochondrion"/>
    <property type="evidence" value="ECO:0007669"/>
    <property type="project" value="TreeGrafter"/>
</dbReference>
<feature type="compositionally biased region" description="Basic and acidic residues" evidence="1">
    <location>
        <begin position="1081"/>
        <end position="1091"/>
    </location>
</feature>
<dbReference type="Pfam" id="PF01018">
    <property type="entry name" value="GTP1_OBG"/>
    <property type="match status" value="2"/>
</dbReference>
<evidence type="ECO:0000313" key="5">
    <source>
        <dbReference type="Proteomes" id="UP000221165"/>
    </source>
</evidence>
<organism evidence="4 5">
    <name type="scientific">Cystoisospora suis</name>
    <dbReference type="NCBI Taxonomy" id="483139"/>
    <lineage>
        <taxon>Eukaryota</taxon>
        <taxon>Sar</taxon>
        <taxon>Alveolata</taxon>
        <taxon>Apicomplexa</taxon>
        <taxon>Conoidasida</taxon>
        <taxon>Coccidia</taxon>
        <taxon>Eucoccidiorida</taxon>
        <taxon>Eimeriorina</taxon>
        <taxon>Sarcocystidae</taxon>
        <taxon>Cystoisospora</taxon>
    </lineage>
</organism>
<keyword evidence="5" id="KW-1185">Reference proteome</keyword>
<feature type="compositionally biased region" description="Basic and acidic residues" evidence="1">
    <location>
        <begin position="1125"/>
        <end position="1142"/>
    </location>
</feature>
<feature type="compositionally biased region" description="Basic and acidic residues" evidence="1">
    <location>
        <begin position="753"/>
        <end position="766"/>
    </location>
</feature>
<evidence type="ECO:0000313" key="4">
    <source>
        <dbReference type="EMBL" id="PHJ22523.1"/>
    </source>
</evidence>
<accession>A0A2C6L4Q3</accession>
<feature type="compositionally biased region" description="Polar residues" evidence="1">
    <location>
        <begin position="546"/>
        <end position="563"/>
    </location>
</feature>
<feature type="compositionally biased region" description="Acidic residues" evidence="1">
    <location>
        <begin position="896"/>
        <end position="905"/>
    </location>
</feature>
<dbReference type="PANTHER" id="PTHR11702:SF31">
    <property type="entry name" value="MITOCHONDRIAL RIBOSOME-ASSOCIATED GTPASE 2"/>
    <property type="match status" value="1"/>
</dbReference>
<feature type="region of interest" description="Disordered" evidence="1">
    <location>
        <begin position="1720"/>
        <end position="1784"/>
    </location>
</feature>